<name>A0A7H0GKR7_9BURK</name>
<dbReference type="KEGG" id="daer:H9K75_01360"/>
<accession>A0A7H0GKR7</accession>
<dbReference type="Proteomes" id="UP000516028">
    <property type="component" value="Chromosome"/>
</dbReference>
<dbReference type="NCBIfam" id="NF033429">
    <property type="entry name" value="ImuA_translesion"/>
    <property type="match status" value="1"/>
</dbReference>
<dbReference type="SUPFAM" id="SSF52540">
    <property type="entry name" value="P-loop containing nucleoside triphosphate hydrolases"/>
    <property type="match status" value="1"/>
</dbReference>
<sequence>MRTLASGYAALDAQLPGGGWPLGGMSEMLLPAALHPEWSLVAKALAQVLSQQPQQHAVLVAPPFQMFAPFAEISGVAARQLCCVHSGHTEQEHGARKRGQMGDARSVWVSEQALRCGDVCAVLAWLPHAQSQALRRLQLLAAQQRQLLWVFRPEQARAQSSPAPLRLWLRVLDRSVQVHVIKRRGPSLTTPVELPLLHERLLAELAAQARRKERSHADATAMLRALRATGSQEVPHALDGMAFAARR</sequence>
<dbReference type="Gene3D" id="3.40.50.300">
    <property type="entry name" value="P-loop containing nucleotide triphosphate hydrolases"/>
    <property type="match status" value="1"/>
</dbReference>
<protein>
    <submittedName>
        <fullName evidence="1">Translesion DNA synthesis-associated protein ImuA</fullName>
    </submittedName>
</protein>
<dbReference type="InterPro" id="IPR047610">
    <property type="entry name" value="ImuA_translesion"/>
</dbReference>
<dbReference type="EMBL" id="CP060783">
    <property type="protein sequence ID" value="QNP48883.1"/>
    <property type="molecule type" value="Genomic_DNA"/>
</dbReference>
<reference evidence="1 2" key="1">
    <citation type="submission" date="2020-08" db="EMBL/GenBank/DDBJ databases">
        <title>Genome sequence of Diaphorobacter aerolatus KACC 16536T.</title>
        <authorList>
            <person name="Hyun D.-W."/>
            <person name="Bae J.-W."/>
        </authorList>
    </citation>
    <scope>NUCLEOTIDE SEQUENCE [LARGE SCALE GENOMIC DNA]</scope>
    <source>
        <strain evidence="1 2">KACC 16536</strain>
    </source>
</reference>
<evidence type="ECO:0000313" key="1">
    <source>
        <dbReference type="EMBL" id="QNP48883.1"/>
    </source>
</evidence>
<keyword evidence="2" id="KW-1185">Reference proteome</keyword>
<proteinExistence type="predicted"/>
<dbReference type="AlphaFoldDB" id="A0A7H0GKR7"/>
<evidence type="ECO:0000313" key="2">
    <source>
        <dbReference type="Proteomes" id="UP000516028"/>
    </source>
</evidence>
<gene>
    <name evidence="1" type="primary">imuA</name>
    <name evidence="1" type="ORF">H9K75_01360</name>
</gene>
<dbReference type="RefSeq" id="WP_187724475.1">
    <property type="nucleotide sequence ID" value="NZ_CP060783.1"/>
</dbReference>
<organism evidence="1 2">
    <name type="scientific">Diaphorobacter aerolatus</name>
    <dbReference type="NCBI Taxonomy" id="1288495"/>
    <lineage>
        <taxon>Bacteria</taxon>
        <taxon>Pseudomonadati</taxon>
        <taxon>Pseudomonadota</taxon>
        <taxon>Betaproteobacteria</taxon>
        <taxon>Burkholderiales</taxon>
        <taxon>Comamonadaceae</taxon>
        <taxon>Diaphorobacter</taxon>
    </lineage>
</organism>
<dbReference type="InterPro" id="IPR027417">
    <property type="entry name" value="P-loop_NTPase"/>
</dbReference>